<proteinExistence type="inferred from homology"/>
<dbReference type="EMBL" id="CVQI01017891">
    <property type="protein sequence ID" value="CRK25566.1"/>
    <property type="molecule type" value="Genomic_DNA"/>
</dbReference>
<dbReference type="InterPro" id="IPR002129">
    <property type="entry name" value="PyrdxlP-dep_de-COase"/>
</dbReference>
<dbReference type="Proteomes" id="UP000045706">
    <property type="component" value="Unassembled WGS sequence"/>
</dbReference>
<dbReference type="PANTHER" id="PTHR11999:SF165">
    <property type="entry name" value="DECARBOXYLASE, PUTATIVE (AFU_ORTHOLOGUE AFUA_2G04980)-RELATED"/>
    <property type="match status" value="1"/>
</dbReference>
<dbReference type="PROSITE" id="PS00392">
    <property type="entry name" value="DDC_GAD_HDC_YDC"/>
    <property type="match status" value="2"/>
</dbReference>
<comment type="cofactor">
    <cofactor evidence="1 5">
        <name>pyridoxal 5'-phosphate</name>
        <dbReference type="ChEBI" id="CHEBI:597326"/>
    </cofactor>
</comment>
<evidence type="ECO:0000313" key="7">
    <source>
        <dbReference type="Proteomes" id="UP000045706"/>
    </source>
</evidence>
<dbReference type="InterPro" id="IPR015421">
    <property type="entry name" value="PyrdxlP-dep_Trfase_major"/>
</dbReference>
<accession>A0A0G4LU10</accession>
<dbReference type="InterPro" id="IPR015422">
    <property type="entry name" value="PyrdxlP-dep_Trfase_small"/>
</dbReference>
<evidence type="ECO:0000256" key="3">
    <source>
        <dbReference type="ARBA" id="ARBA00022898"/>
    </source>
</evidence>
<dbReference type="GO" id="GO:0005737">
    <property type="term" value="C:cytoplasm"/>
    <property type="evidence" value="ECO:0007669"/>
    <property type="project" value="TreeGrafter"/>
</dbReference>
<keyword evidence="3 5" id="KW-0663">Pyridoxal phosphate</keyword>
<feature type="modified residue" description="N6-(pyridoxal phosphate)lysine" evidence="5">
    <location>
        <position position="339"/>
    </location>
</feature>
<dbReference type="Pfam" id="PF00282">
    <property type="entry name" value="Pyridoxal_deC"/>
    <property type="match status" value="2"/>
</dbReference>
<dbReference type="GO" id="GO:0030170">
    <property type="term" value="F:pyridoxal phosphate binding"/>
    <property type="evidence" value="ECO:0007669"/>
    <property type="project" value="InterPro"/>
</dbReference>
<evidence type="ECO:0000256" key="1">
    <source>
        <dbReference type="ARBA" id="ARBA00001933"/>
    </source>
</evidence>
<protein>
    <submittedName>
        <fullName evidence="6">Uncharacterized protein</fullName>
    </submittedName>
</protein>
<evidence type="ECO:0000313" key="6">
    <source>
        <dbReference type="EMBL" id="CRK25566.1"/>
    </source>
</evidence>
<dbReference type="GO" id="GO:0019752">
    <property type="term" value="P:carboxylic acid metabolic process"/>
    <property type="evidence" value="ECO:0007669"/>
    <property type="project" value="InterPro"/>
</dbReference>
<keyword evidence="4" id="KW-0456">Lyase</keyword>
<dbReference type="InterPro" id="IPR010977">
    <property type="entry name" value="Aromatic_deC"/>
</dbReference>
<dbReference type="InterPro" id="IPR015424">
    <property type="entry name" value="PyrdxlP-dep_Trfase"/>
</dbReference>
<dbReference type="Gene3D" id="3.90.1150.10">
    <property type="entry name" value="Aspartate Aminotransferase, domain 1"/>
    <property type="match status" value="1"/>
</dbReference>
<evidence type="ECO:0000256" key="2">
    <source>
        <dbReference type="ARBA" id="ARBA00009533"/>
    </source>
</evidence>
<dbReference type="GO" id="GO:0016831">
    <property type="term" value="F:carboxy-lyase activity"/>
    <property type="evidence" value="ECO:0007669"/>
    <property type="project" value="InterPro"/>
</dbReference>
<organism evidence="6 7">
    <name type="scientific">Verticillium longisporum</name>
    <name type="common">Verticillium dahliae var. longisporum</name>
    <dbReference type="NCBI Taxonomy" id="100787"/>
    <lineage>
        <taxon>Eukaryota</taxon>
        <taxon>Fungi</taxon>
        <taxon>Dikarya</taxon>
        <taxon>Ascomycota</taxon>
        <taxon>Pezizomycotina</taxon>
        <taxon>Sordariomycetes</taxon>
        <taxon>Hypocreomycetidae</taxon>
        <taxon>Glomerellales</taxon>
        <taxon>Plectosphaerellaceae</taxon>
        <taxon>Verticillium</taxon>
    </lineage>
</organism>
<dbReference type="AlphaFoldDB" id="A0A0G4LU10"/>
<dbReference type="Gene3D" id="3.40.640.10">
    <property type="entry name" value="Type I PLP-dependent aspartate aminotransferase-like (Major domain)"/>
    <property type="match status" value="2"/>
</dbReference>
<evidence type="ECO:0000256" key="4">
    <source>
        <dbReference type="ARBA" id="ARBA00023239"/>
    </source>
</evidence>
<name>A0A0G4LU10_VERLO</name>
<gene>
    <name evidence="6" type="ORF">BN1723_013597</name>
</gene>
<sequence length="614" mass="65276">MAHTSFDMQAFHAQIDDAVKKHFPPSSPPTLPHPSALTRAAASLPKVSDALSKPLGVSATTAHLLEDIVPALSGQALSPRYYGFVTGSVHPAAQAAEAVVAALDQNVQVHLPDQTIATDVEASALDLLADLFGLSHPQTGAPRGIFTGRTFTTGATGSNILGLACAREHVLARRVPPGSPSMGELGILGACVAAGVTEIQVLTSMGHSSLSKAASVVGLGRASVKQMAKSPERPWLLDVDAVERELVARDGTGVATIIAVSAGEVNTGLFAAGKEDMERLRALADRYGSWIHVDGGKWSPVMSFGIFAAALAPGTVFDKLRERVSGVHLADSIAVDGHKLLNVPYDCGMFFTRSLPTLTNVFTNPNAAYLASSAGAPIPSPLNVGLENSRRFRALPAYAVLRSEGRKGMAAMLGRMVELARRIACFVRDSEHYDWLPNAFGIFAAALAPGTVFDKLRERVSGVHLADSIAVDGHKLLNVPYDCGMFFTRSLSTLTNVFTNPNAAYLASSAGAPIPSPLNVGLENSRRFRALPAYAVLRSEGRKGMAAMLGRMVELARRIACFVRDSEHYDWLPNGEADVDDTHIIVLLRAKNLALNDELVARINETRDIEGGDR</sequence>
<dbReference type="SUPFAM" id="SSF53383">
    <property type="entry name" value="PLP-dependent transferases"/>
    <property type="match status" value="2"/>
</dbReference>
<dbReference type="InterPro" id="IPR021115">
    <property type="entry name" value="Pyridoxal-P_BS"/>
</dbReference>
<reference evidence="7" key="1">
    <citation type="submission" date="2015-05" db="EMBL/GenBank/DDBJ databases">
        <authorList>
            <person name="Fogelqvist Johan"/>
        </authorList>
    </citation>
    <scope>NUCLEOTIDE SEQUENCE [LARGE SCALE GENOMIC DNA]</scope>
</reference>
<evidence type="ECO:0000256" key="5">
    <source>
        <dbReference type="PIRSR" id="PIRSR602129-50"/>
    </source>
</evidence>
<dbReference type="PANTHER" id="PTHR11999">
    <property type="entry name" value="GROUP II PYRIDOXAL-5-PHOSPHATE DECARBOXYLASE"/>
    <property type="match status" value="1"/>
</dbReference>
<comment type="similarity">
    <text evidence="2">Belongs to the group II decarboxylase family.</text>
</comment>